<dbReference type="HAMAP" id="MF_01845">
    <property type="entry name" value="UPF0597"/>
    <property type="match status" value="1"/>
</dbReference>
<protein>
    <recommendedName>
        <fullName evidence="1">UPF0597 protein HMPREF1535_03677</fullName>
    </recommendedName>
</protein>
<dbReference type="AlphaFoldDB" id="A0A0F5IXW6"/>
<sequence>MDNITKSQIISLIHQEVIPAIGCTEPVAVALAAAKAAEVLGERPEKIDVLLSANILKNAMGVGIPGTGMVGLPIAIALGTLIGKSSYELEVLRDITPEALQAGKAMIDEKIIHIALKENVDKLYIEVICTAGDQTSRVIICHEHTHIIYVEKNGEVLTDLRQSDATDDKPCGGDELKLSFSTVYEFAMEMPLDDIRFILETADLNKKAAQASIQGHYGHTVSKTVSGEYGKKYMGDSAYTHMLVMTAAACDARMDGAMIPVMSNSGSGNQGIAATLPVLSFAEDIKCTEEQLIRALMLSHLMVIYIKQSLGRLSALCGCVVAATGSSCGITYLMGGSKMQISYAIKNMIGNITGMICDGAKPSCALKVSSGVSTAMISALMAMENKVVTPVEGIIDEDVDKSISNLTAIGSRGMEETDKLVLDIMTGKSC</sequence>
<dbReference type="GO" id="GO:0019450">
    <property type="term" value="P:L-cysteine catabolic process to pyruvate"/>
    <property type="evidence" value="ECO:0007669"/>
    <property type="project" value="TreeGrafter"/>
</dbReference>
<dbReference type="InterPro" id="IPR005130">
    <property type="entry name" value="Ser_deHydtase-like_asu"/>
</dbReference>
<reference evidence="3 4" key="1">
    <citation type="submission" date="2013-04" db="EMBL/GenBank/DDBJ databases">
        <title>The Genome Sequence of Parabacteroides goldsteinii DSM 19448.</title>
        <authorList>
            <consortium name="The Broad Institute Genomics Platform"/>
            <person name="Earl A."/>
            <person name="Ward D."/>
            <person name="Feldgarden M."/>
            <person name="Gevers D."/>
            <person name="Martens E."/>
            <person name="Sakamoto M."/>
            <person name="Benno Y."/>
            <person name="Song Y."/>
            <person name="Liu C."/>
            <person name="Lee J."/>
            <person name="Bolanos M."/>
            <person name="Vaisanen M.L."/>
            <person name="Finegold S.M."/>
            <person name="Walker B."/>
            <person name="Young S."/>
            <person name="Zeng Q."/>
            <person name="Gargeya S."/>
            <person name="Fitzgerald M."/>
            <person name="Haas B."/>
            <person name="Abouelleil A."/>
            <person name="Allen A.W."/>
            <person name="Alvarado L."/>
            <person name="Arachchi H.M."/>
            <person name="Berlin A.M."/>
            <person name="Chapman S.B."/>
            <person name="Gainer-Dewar J."/>
            <person name="Goldberg J."/>
            <person name="Griggs A."/>
            <person name="Gujja S."/>
            <person name="Hansen M."/>
            <person name="Howarth C."/>
            <person name="Imamovic A."/>
            <person name="Ireland A."/>
            <person name="Larimer J."/>
            <person name="McCowan C."/>
            <person name="Murphy C."/>
            <person name="Pearson M."/>
            <person name="Poon T.W."/>
            <person name="Priest M."/>
            <person name="Roberts A."/>
            <person name="Saif S."/>
            <person name="Shea T."/>
            <person name="Sisk P."/>
            <person name="Sykes S."/>
            <person name="Wortman J."/>
            <person name="Nusbaum C."/>
            <person name="Birren B."/>
        </authorList>
    </citation>
    <scope>NUCLEOTIDE SEQUENCE [LARGE SCALE GENOMIC DNA]</scope>
    <source>
        <strain evidence="3 4">DSM 19448</strain>
    </source>
</reference>
<dbReference type="EMBL" id="AQHV01000016">
    <property type="protein sequence ID" value="KKB50328.1"/>
    <property type="molecule type" value="Genomic_DNA"/>
</dbReference>
<dbReference type="Proteomes" id="UP000033047">
    <property type="component" value="Unassembled WGS sequence"/>
</dbReference>
<dbReference type="GO" id="GO:0080146">
    <property type="term" value="F:L-cysteine desulfhydrase activity"/>
    <property type="evidence" value="ECO:0007669"/>
    <property type="project" value="TreeGrafter"/>
</dbReference>
<dbReference type="PATRIC" id="fig|927665.4.peg.3783"/>
<dbReference type="PANTHER" id="PTHR30501:SF2">
    <property type="entry name" value="UPF0597 PROTEIN YHAM"/>
    <property type="match status" value="1"/>
</dbReference>
<dbReference type="PANTHER" id="PTHR30501">
    <property type="entry name" value="UPF0597 PROTEIN YHAM"/>
    <property type="match status" value="1"/>
</dbReference>
<evidence type="ECO:0000313" key="3">
    <source>
        <dbReference type="EMBL" id="KKB50328.1"/>
    </source>
</evidence>
<dbReference type="PIRSF" id="PIRSF006054">
    <property type="entry name" value="UCP006054"/>
    <property type="match status" value="1"/>
</dbReference>
<comment type="caution">
    <text evidence="3">The sequence shown here is derived from an EMBL/GenBank/DDBJ whole genome shotgun (WGS) entry which is preliminary data.</text>
</comment>
<dbReference type="STRING" id="927665.HMPREF1535_03677"/>
<dbReference type="RefSeq" id="WP_007656511.1">
    <property type="nucleotide sequence ID" value="NZ_KQ033913.1"/>
</dbReference>
<dbReference type="Pfam" id="PF03313">
    <property type="entry name" value="SDH_alpha"/>
    <property type="match status" value="1"/>
</dbReference>
<evidence type="ECO:0000313" key="4">
    <source>
        <dbReference type="Proteomes" id="UP000033047"/>
    </source>
</evidence>
<name>A0A0F5IXW6_9BACT</name>
<gene>
    <name evidence="3" type="ORF">HMPREF1535_03677</name>
</gene>
<feature type="domain" description="Serine dehydratase-like alpha subunit" evidence="2">
    <location>
        <begin position="88"/>
        <end position="422"/>
    </location>
</feature>
<organism evidence="3 4">
    <name type="scientific">Parabacteroides goldsteinii DSM 19448 = WAL 12034</name>
    <dbReference type="NCBI Taxonomy" id="927665"/>
    <lineage>
        <taxon>Bacteria</taxon>
        <taxon>Pseudomonadati</taxon>
        <taxon>Bacteroidota</taxon>
        <taxon>Bacteroidia</taxon>
        <taxon>Bacteroidales</taxon>
        <taxon>Tannerellaceae</taxon>
        <taxon>Parabacteroides</taxon>
    </lineage>
</organism>
<comment type="similarity">
    <text evidence="1">Belongs to the UPF0597 family.</text>
</comment>
<evidence type="ECO:0000259" key="2">
    <source>
        <dbReference type="Pfam" id="PF03313"/>
    </source>
</evidence>
<dbReference type="HOGENOM" id="CLU_051840_0_0_10"/>
<proteinExistence type="inferred from homology"/>
<dbReference type="InterPro" id="IPR021144">
    <property type="entry name" value="UPF0597"/>
</dbReference>
<evidence type="ECO:0000256" key="1">
    <source>
        <dbReference type="HAMAP-Rule" id="MF_01845"/>
    </source>
</evidence>
<accession>A0A0F5IXW6</accession>